<comment type="caution">
    <text evidence="2">The sequence shown here is derived from an EMBL/GenBank/DDBJ whole genome shotgun (WGS) entry which is preliminary data.</text>
</comment>
<organism evidence="2 3">
    <name type="scientific">Heracleum sosnowskyi</name>
    <dbReference type="NCBI Taxonomy" id="360622"/>
    <lineage>
        <taxon>Eukaryota</taxon>
        <taxon>Viridiplantae</taxon>
        <taxon>Streptophyta</taxon>
        <taxon>Embryophyta</taxon>
        <taxon>Tracheophyta</taxon>
        <taxon>Spermatophyta</taxon>
        <taxon>Magnoliopsida</taxon>
        <taxon>eudicotyledons</taxon>
        <taxon>Gunneridae</taxon>
        <taxon>Pentapetalae</taxon>
        <taxon>asterids</taxon>
        <taxon>campanulids</taxon>
        <taxon>Apiales</taxon>
        <taxon>Apiaceae</taxon>
        <taxon>Apioideae</taxon>
        <taxon>apioid superclade</taxon>
        <taxon>Tordylieae</taxon>
        <taxon>Tordyliinae</taxon>
        <taxon>Heracleum</taxon>
    </lineage>
</organism>
<dbReference type="AlphaFoldDB" id="A0AAD8MZV5"/>
<evidence type="ECO:0000256" key="1">
    <source>
        <dbReference type="SAM" id="MobiDB-lite"/>
    </source>
</evidence>
<feature type="compositionally biased region" description="Basic and acidic residues" evidence="1">
    <location>
        <begin position="29"/>
        <end position="38"/>
    </location>
</feature>
<sequence length="110" mass="11600">MFTSLEGRRCPSEGGNTGRGESVSPTVADDPHDNESNARDGNGNDSGKQTVPSLGESDPHGRSLEHNLPDSLFSSPKKLEQSFCSASTEMDHGVPGPRTLLSSNLFSAIT</sequence>
<proteinExistence type="predicted"/>
<feature type="compositionally biased region" description="Polar residues" evidence="1">
    <location>
        <begin position="43"/>
        <end position="52"/>
    </location>
</feature>
<reference evidence="2" key="2">
    <citation type="submission" date="2023-05" db="EMBL/GenBank/DDBJ databases">
        <authorList>
            <person name="Schelkunov M.I."/>
        </authorList>
    </citation>
    <scope>NUCLEOTIDE SEQUENCE</scope>
    <source>
        <strain evidence="2">Hsosn_3</strain>
        <tissue evidence="2">Leaf</tissue>
    </source>
</reference>
<reference evidence="2" key="1">
    <citation type="submission" date="2023-02" db="EMBL/GenBank/DDBJ databases">
        <title>Genome of toxic invasive species Heracleum sosnowskyi carries increased number of genes despite the absence of recent whole-genome duplications.</title>
        <authorList>
            <person name="Schelkunov M."/>
            <person name="Shtratnikova V."/>
            <person name="Makarenko M."/>
            <person name="Klepikova A."/>
            <person name="Omelchenko D."/>
            <person name="Novikova G."/>
            <person name="Obukhova E."/>
            <person name="Bogdanov V."/>
            <person name="Penin A."/>
            <person name="Logacheva M."/>
        </authorList>
    </citation>
    <scope>NUCLEOTIDE SEQUENCE</scope>
    <source>
        <strain evidence="2">Hsosn_3</strain>
        <tissue evidence="2">Leaf</tissue>
    </source>
</reference>
<evidence type="ECO:0000313" key="2">
    <source>
        <dbReference type="EMBL" id="KAK1396375.1"/>
    </source>
</evidence>
<accession>A0AAD8MZV5</accession>
<dbReference type="Proteomes" id="UP001237642">
    <property type="component" value="Unassembled WGS sequence"/>
</dbReference>
<feature type="compositionally biased region" description="Basic and acidic residues" evidence="1">
    <location>
        <begin position="57"/>
        <end position="68"/>
    </location>
</feature>
<name>A0AAD8MZV5_9APIA</name>
<feature type="region of interest" description="Disordered" evidence="1">
    <location>
        <begin position="1"/>
        <end position="110"/>
    </location>
</feature>
<evidence type="ECO:0000313" key="3">
    <source>
        <dbReference type="Proteomes" id="UP001237642"/>
    </source>
</evidence>
<feature type="compositionally biased region" description="Polar residues" evidence="1">
    <location>
        <begin position="100"/>
        <end position="110"/>
    </location>
</feature>
<feature type="compositionally biased region" description="Basic and acidic residues" evidence="1">
    <location>
        <begin position="1"/>
        <end position="11"/>
    </location>
</feature>
<dbReference type="EMBL" id="JAUIZM010000002">
    <property type="protein sequence ID" value="KAK1396375.1"/>
    <property type="molecule type" value="Genomic_DNA"/>
</dbReference>
<protein>
    <submittedName>
        <fullName evidence="2">Uncharacterized protein</fullName>
    </submittedName>
</protein>
<keyword evidence="3" id="KW-1185">Reference proteome</keyword>
<gene>
    <name evidence="2" type="ORF">POM88_006238</name>
</gene>